<dbReference type="EMBL" id="LR746265">
    <property type="protein sequence ID" value="CAA7391038.1"/>
    <property type="molecule type" value="Genomic_DNA"/>
</dbReference>
<organism evidence="2 3">
    <name type="scientific">Spirodela intermedia</name>
    <name type="common">Intermediate duckweed</name>
    <dbReference type="NCBI Taxonomy" id="51605"/>
    <lineage>
        <taxon>Eukaryota</taxon>
        <taxon>Viridiplantae</taxon>
        <taxon>Streptophyta</taxon>
        <taxon>Embryophyta</taxon>
        <taxon>Tracheophyta</taxon>
        <taxon>Spermatophyta</taxon>
        <taxon>Magnoliopsida</taxon>
        <taxon>Liliopsida</taxon>
        <taxon>Araceae</taxon>
        <taxon>Lemnoideae</taxon>
        <taxon>Spirodela</taxon>
    </lineage>
</organism>
<name>A0A7I8K274_SPIIN</name>
<feature type="region of interest" description="Disordered" evidence="1">
    <location>
        <begin position="1"/>
        <end position="28"/>
    </location>
</feature>
<evidence type="ECO:0000313" key="3">
    <source>
        <dbReference type="Proteomes" id="UP000663760"/>
    </source>
</evidence>
<evidence type="ECO:0000256" key="1">
    <source>
        <dbReference type="SAM" id="MobiDB-lite"/>
    </source>
</evidence>
<protein>
    <submittedName>
        <fullName evidence="2">Uncharacterized protein</fullName>
    </submittedName>
</protein>
<dbReference type="AlphaFoldDB" id="A0A7I8K274"/>
<accession>A0A7I8K274</accession>
<evidence type="ECO:0000313" key="2">
    <source>
        <dbReference type="EMBL" id="CAA7391038.1"/>
    </source>
</evidence>
<sequence length="49" mass="5655">MSGHEKVGKTKRETFADEPRQRSSTPQWSTVCVCVKTKFCLVLTEIVRR</sequence>
<feature type="compositionally biased region" description="Basic and acidic residues" evidence="1">
    <location>
        <begin position="1"/>
        <end position="21"/>
    </location>
</feature>
<reference evidence="2" key="1">
    <citation type="submission" date="2020-02" db="EMBL/GenBank/DDBJ databases">
        <authorList>
            <person name="Scholz U."/>
            <person name="Mascher M."/>
            <person name="Fiebig A."/>
        </authorList>
    </citation>
    <scope>NUCLEOTIDE SEQUENCE</scope>
</reference>
<proteinExistence type="predicted"/>
<gene>
    <name evidence="2" type="ORF">SI8410_02002427</name>
</gene>
<keyword evidence="3" id="KW-1185">Reference proteome</keyword>
<dbReference type="Proteomes" id="UP000663760">
    <property type="component" value="Chromosome 2"/>
</dbReference>